<dbReference type="EMBL" id="CAJFCW020000001">
    <property type="protein sequence ID" value="CAG9077229.1"/>
    <property type="molecule type" value="Genomic_DNA"/>
</dbReference>
<keyword evidence="11" id="KW-1185">Reference proteome</keyword>
<comment type="subcellular location">
    <subcellularLocation>
        <location evidence="1">Mitochondrion</location>
    </subcellularLocation>
</comment>
<dbReference type="Proteomes" id="UP000614601">
    <property type="component" value="Unassembled WGS sequence"/>
</dbReference>
<dbReference type="GO" id="GO:0005840">
    <property type="term" value="C:ribosome"/>
    <property type="evidence" value="ECO:0007669"/>
    <property type="project" value="UniProtKB-KW"/>
</dbReference>
<feature type="domain" description="Large ribosomal subunit protein mL44 dsRNA binding" evidence="8">
    <location>
        <begin position="212"/>
        <end position="318"/>
    </location>
</feature>
<dbReference type="Gene3D" id="3.30.160.20">
    <property type="match status" value="1"/>
</dbReference>
<evidence type="ECO:0000256" key="1">
    <source>
        <dbReference type="ARBA" id="ARBA00004173"/>
    </source>
</evidence>
<evidence type="ECO:0000313" key="10">
    <source>
        <dbReference type="EMBL" id="CAD5205410.1"/>
    </source>
</evidence>
<dbReference type="OrthoDB" id="444135at2759"/>
<keyword evidence="4" id="KW-0496">Mitochondrion</keyword>
<accession>A0A811JPY9</accession>
<dbReference type="Pfam" id="PF22935">
    <property type="entry name" value="RM44_endonuclase"/>
    <property type="match status" value="1"/>
</dbReference>
<organism evidence="10 11">
    <name type="scientific">Bursaphelenchus okinawaensis</name>
    <dbReference type="NCBI Taxonomy" id="465554"/>
    <lineage>
        <taxon>Eukaryota</taxon>
        <taxon>Metazoa</taxon>
        <taxon>Ecdysozoa</taxon>
        <taxon>Nematoda</taxon>
        <taxon>Chromadorea</taxon>
        <taxon>Rhabditida</taxon>
        <taxon>Tylenchina</taxon>
        <taxon>Tylenchomorpha</taxon>
        <taxon>Aphelenchoidea</taxon>
        <taxon>Aphelenchoididae</taxon>
        <taxon>Bursaphelenchus</taxon>
    </lineage>
</organism>
<comment type="caution">
    <text evidence="10">The sequence shown here is derived from an EMBL/GenBank/DDBJ whole genome shotgun (WGS) entry which is preliminary data.</text>
</comment>
<dbReference type="Pfam" id="PF22892">
    <property type="entry name" value="DSRM_MRPL44"/>
    <property type="match status" value="1"/>
</dbReference>
<gene>
    <name evidence="10" type="ORF">BOKJ2_LOCUS94</name>
</gene>
<evidence type="ECO:0000259" key="8">
    <source>
        <dbReference type="Pfam" id="PF22892"/>
    </source>
</evidence>
<protein>
    <recommendedName>
        <fullName evidence="7">Large ribosomal subunit protein mL44</fullName>
    </recommendedName>
</protein>
<sequence>MWSQQLSTSRFNPFNIVQQCRGMRTRWRQGYLKDLYHRRELMGADDPMPRSAYPNWNLNTELSAFSHRAGVTELQNKELERIMTSPTFYDKAEAFEVADEFVKQDNTEFIDKGDHRLIWQLSAILRHQWPKAPEEFVQSVVEKLTSTENLLTIANQLGIQHLVKTGHYPPQQYEIVDALKALLGAMSANRVHGFVNEFVLPYLAEVAFEDVFPFKNSLEVFEKYAKKVWKFNKVEPRIIHSHGLHSAMPLYVVGIYADEKLVDKCPGESLSIATDLAAQLSLLKMWDIRWNEQSFSFLDDQITLHQFEKPNHRLYDVVKDVDLLTQAQLSKEPINVFQVADNFENVIKAEVGMPLHRRLRHKFSRGTLAKRSLRRLARPRVFNI</sequence>
<name>A0A811JPY9_9BILA</name>
<evidence type="ECO:0000313" key="11">
    <source>
        <dbReference type="Proteomes" id="UP000614601"/>
    </source>
</evidence>
<keyword evidence="5" id="KW-0687">Ribonucleoprotein</keyword>
<dbReference type="GO" id="GO:0004525">
    <property type="term" value="F:ribonuclease III activity"/>
    <property type="evidence" value="ECO:0007669"/>
    <property type="project" value="InterPro"/>
</dbReference>
<dbReference type="Proteomes" id="UP000783686">
    <property type="component" value="Unassembled WGS sequence"/>
</dbReference>
<dbReference type="GO" id="GO:0005739">
    <property type="term" value="C:mitochondrion"/>
    <property type="evidence" value="ECO:0007669"/>
    <property type="project" value="UniProtKB-SubCell"/>
</dbReference>
<dbReference type="GO" id="GO:0003725">
    <property type="term" value="F:double-stranded RNA binding"/>
    <property type="evidence" value="ECO:0007669"/>
    <property type="project" value="InterPro"/>
</dbReference>
<keyword evidence="3" id="KW-0689">Ribosomal protein</keyword>
<dbReference type="EMBL" id="CAJFDH010000001">
    <property type="protein sequence ID" value="CAD5205410.1"/>
    <property type="molecule type" value="Genomic_DNA"/>
</dbReference>
<dbReference type="Gene3D" id="1.10.1520.10">
    <property type="entry name" value="Ribonuclease III domain"/>
    <property type="match status" value="1"/>
</dbReference>
<feature type="domain" description="Large ribosomal subunit protein mL44 endonuclease" evidence="9">
    <location>
        <begin position="57"/>
        <end position="186"/>
    </location>
</feature>
<evidence type="ECO:0000256" key="7">
    <source>
        <dbReference type="ARBA" id="ARBA00035187"/>
    </source>
</evidence>
<keyword evidence="2" id="KW-0809">Transit peptide</keyword>
<dbReference type="GO" id="GO:0006396">
    <property type="term" value="P:RNA processing"/>
    <property type="evidence" value="ECO:0007669"/>
    <property type="project" value="InterPro"/>
</dbReference>
<evidence type="ECO:0000259" key="9">
    <source>
        <dbReference type="Pfam" id="PF22935"/>
    </source>
</evidence>
<evidence type="ECO:0000256" key="4">
    <source>
        <dbReference type="ARBA" id="ARBA00023128"/>
    </source>
</evidence>
<evidence type="ECO:0000256" key="5">
    <source>
        <dbReference type="ARBA" id="ARBA00023274"/>
    </source>
</evidence>
<dbReference type="InterPro" id="IPR044444">
    <property type="entry name" value="Ribosomal_mL44_DSRM_metazoa"/>
</dbReference>
<reference evidence="10" key="1">
    <citation type="submission" date="2020-09" db="EMBL/GenBank/DDBJ databases">
        <authorList>
            <person name="Kikuchi T."/>
        </authorList>
    </citation>
    <scope>NUCLEOTIDE SEQUENCE</scope>
    <source>
        <strain evidence="10">SH1</strain>
    </source>
</reference>
<evidence type="ECO:0000256" key="2">
    <source>
        <dbReference type="ARBA" id="ARBA00022946"/>
    </source>
</evidence>
<evidence type="ECO:0000256" key="6">
    <source>
        <dbReference type="ARBA" id="ARBA00024034"/>
    </source>
</evidence>
<proteinExistence type="inferred from homology"/>
<dbReference type="GO" id="GO:1990904">
    <property type="term" value="C:ribonucleoprotein complex"/>
    <property type="evidence" value="ECO:0007669"/>
    <property type="project" value="UniProtKB-KW"/>
</dbReference>
<dbReference type="InterPro" id="IPR036389">
    <property type="entry name" value="RNase_III_sf"/>
</dbReference>
<comment type="similarity">
    <text evidence="6">Belongs to the ribonuclease III family. Mitochondrion-specific ribosomal protein mL44 subfamily.</text>
</comment>
<dbReference type="SUPFAM" id="SSF69065">
    <property type="entry name" value="RNase III domain-like"/>
    <property type="match status" value="1"/>
</dbReference>
<dbReference type="AlphaFoldDB" id="A0A811JPY9"/>
<evidence type="ECO:0000256" key="3">
    <source>
        <dbReference type="ARBA" id="ARBA00022980"/>
    </source>
</evidence>
<dbReference type="InterPro" id="IPR055189">
    <property type="entry name" value="RM44_endonuclase"/>
</dbReference>